<proteinExistence type="inferred from homology"/>
<keyword evidence="2" id="KW-0132">Cell division</keyword>
<sequence>MTFISRQSVISPARIRSDLYSFDNAEKLWPPSVIPCVLSVLSSLVERVVGRNERTVASPVRVSKYECFNGVEVPDMSIEHYLERIFRYIHCSPSVFVVAYAYIDRLIQFHPQFRITSQNVHRLLITSVMVASKFVEDMNYKNSHYGRVGGFSTEEMNKLEMEFLFLLKFKLQVTVNVFESYCCHLEREVAFGGGFQIERSLRLSCAKDETSIKVLTRI</sequence>
<dbReference type="Pfam" id="PF08613">
    <property type="entry name" value="Cyclin"/>
    <property type="match status" value="1"/>
</dbReference>
<evidence type="ECO:0000256" key="3">
    <source>
        <dbReference type="ARBA" id="ARBA00023306"/>
    </source>
</evidence>
<evidence type="ECO:0000256" key="1">
    <source>
        <dbReference type="ARBA" id="ARBA00007215"/>
    </source>
</evidence>
<dbReference type="InterPro" id="IPR036915">
    <property type="entry name" value="Cyclin-like_sf"/>
</dbReference>
<comment type="similarity">
    <text evidence="1">Belongs to the cyclin family. Cyclin U/P subfamily.</text>
</comment>
<dbReference type="GO" id="GO:0019901">
    <property type="term" value="F:protein kinase binding"/>
    <property type="evidence" value="ECO:0007669"/>
    <property type="project" value="InterPro"/>
</dbReference>
<name>A0AA38GG74_TAXCH</name>
<dbReference type="SUPFAM" id="SSF47954">
    <property type="entry name" value="Cyclin-like"/>
    <property type="match status" value="1"/>
</dbReference>
<accession>A0AA38GG74</accession>
<dbReference type="InterPro" id="IPR013922">
    <property type="entry name" value="Cyclin_PHO80-like"/>
</dbReference>
<dbReference type="PANTHER" id="PTHR15615">
    <property type="match status" value="1"/>
</dbReference>
<evidence type="ECO:0008006" key="6">
    <source>
        <dbReference type="Google" id="ProtNLM"/>
    </source>
</evidence>
<dbReference type="Proteomes" id="UP000824469">
    <property type="component" value="Unassembled WGS sequence"/>
</dbReference>
<evidence type="ECO:0000256" key="2">
    <source>
        <dbReference type="ARBA" id="ARBA00022618"/>
    </source>
</evidence>
<evidence type="ECO:0000313" key="5">
    <source>
        <dbReference type="Proteomes" id="UP000824469"/>
    </source>
</evidence>
<dbReference type="PANTHER" id="PTHR15615:SF15">
    <property type="entry name" value="CYCLIN-U2-1"/>
    <property type="match status" value="1"/>
</dbReference>
<comment type="caution">
    <text evidence="4">The sequence shown here is derived from an EMBL/GenBank/DDBJ whole genome shotgun (WGS) entry which is preliminary data.</text>
</comment>
<organism evidence="4 5">
    <name type="scientific">Taxus chinensis</name>
    <name type="common">Chinese yew</name>
    <name type="synonym">Taxus wallichiana var. chinensis</name>
    <dbReference type="NCBI Taxonomy" id="29808"/>
    <lineage>
        <taxon>Eukaryota</taxon>
        <taxon>Viridiplantae</taxon>
        <taxon>Streptophyta</taxon>
        <taxon>Embryophyta</taxon>
        <taxon>Tracheophyta</taxon>
        <taxon>Spermatophyta</taxon>
        <taxon>Pinopsida</taxon>
        <taxon>Pinidae</taxon>
        <taxon>Conifers II</taxon>
        <taxon>Cupressales</taxon>
        <taxon>Taxaceae</taxon>
        <taxon>Taxus</taxon>
    </lineage>
</organism>
<dbReference type="OMA" id="QFRLNVC"/>
<dbReference type="EMBL" id="JAHRHJ020000003">
    <property type="protein sequence ID" value="KAH9323064.1"/>
    <property type="molecule type" value="Genomic_DNA"/>
</dbReference>
<dbReference type="AlphaFoldDB" id="A0AA38GG74"/>
<gene>
    <name evidence="4" type="ORF">KI387_017703</name>
</gene>
<evidence type="ECO:0000313" key="4">
    <source>
        <dbReference type="EMBL" id="KAH9323064.1"/>
    </source>
</evidence>
<reference evidence="4 5" key="1">
    <citation type="journal article" date="2021" name="Nat. Plants">
        <title>The Taxus genome provides insights into paclitaxel biosynthesis.</title>
        <authorList>
            <person name="Xiong X."/>
            <person name="Gou J."/>
            <person name="Liao Q."/>
            <person name="Li Y."/>
            <person name="Zhou Q."/>
            <person name="Bi G."/>
            <person name="Li C."/>
            <person name="Du R."/>
            <person name="Wang X."/>
            <person name="Sun T."/>
            <person name="Guo L."/>
            <person name="Liang H."/>
            <person name="Lu P."/>
            <person name="Wu Y."/>
            <person name="Zhang Z."/>
            <person name="Ro D.K."/>
            <person name="Shang Y."/>
            <person name="Huang S."/>
            <person name="Yan J."/>
        </authorList>
    </citation>
    <scope>NUCLEOTIDE SEQUENCE [LARGE SCALE GENOMIC DNA]</scope>
    <source>
        <strain evidence="4">Ta-2019</strain>
    </source>
</reference>
<dbReference type="Gene3D" id="1.10.472.10">
    <property type="entry name" value="Cyclin-like"/>
    <property type="match status" value="1"/>
</dbReference>
<keyword evidence="5" id="KW-1185">Reference proteome</keyword>
<keyword evidence="3" id="KW-0131">Cell cycle</keyword>
<dbReference type="GO" id="GO:0051301">
    <property type="term" value="P:cell division"/>
    <property type="evidence" value="ECO:0007669"/>
    <property type="project" value="UniProtKB-KW"/>
</dbReference>
<protein>
    <recommendedName>
        <fullName evidence="6">Cyclin</fullName>
    </recommendedName>
</protein>